<comment type="cofactor">
    <cofactor evidence="1">
        <name>heme</name>
        <dbReference type="ChEBI" id="CHEBI:30413"/>
    </cofactor>
</comment>
<reference evidence="13 14" key="1">
    <citation type="submission" date="2016-10" db="EMBL/GenBank/DDBJ databases">
        <title>Genome sequence of the basidiomycete white-rot fungus Trametes pubescens.</title>
        <authorList>
            <person name="Makela M.R."/>
            <person name="Granchi Z."/>
            <person name="Peng M."/>
            <person name="De Vries R.P."/>
            <person name="Grigoriev I."/>
            <person name="Riley R."/>
            <person name="Hilden K."/>
        </authorList>
    </citation>
    <scope>NUCLEOTIDE SEQUENCE [LARGE SCALE GENOMIC DNA]</scope>
    <source>
        <strain evidence="13 14">FBCC735</strain>
    </source>
</reference>
<evidence type="ECO:0000256" key="2">
    <source>
        <dbReference type="ARBA" id="ARBA00004167"/>
    </source>
</evidence>
<comment type="similarity">
    <text evidence="4">Belongs to the cytochrome P450 family.</text>
</comment>
<dbReference type="PRINTS" id="PR00463">
    <property type="entry name" value="EP450I"/>
</dbReference>
<keyword evidence="11" id="KW-0503">Monooxygenase</keyword>
<gene>
    <name evidence="13" type="ORF">TRAPUB_11584</name>
</gene>
<evidence type="ECO:0000256" key="10">
    <source>
        <dbReference type="ARBA" id="ARBA00023004"/>
    </source>
</evidence>
<dbReference type="OrthoDB" id="2789670at2759"/>
<evidence type="ECO:0000256" key="5">
    <source>
        <dbReference type="ARBA" id="ARBA00022617"/>
    </source>
</evidence>
<dbReference type="AlphaFoldDB" id="A0A1M2VW90"/>
<dbReference type="InterPro" id="IPR001128">
    <property type="entry name" value="Cyt_P450"/>
</dbReference>
<keyword evidence="8" id="KW-1133">Transmembrane helix</keyword>
<evidence type="ECO:0000256" key="7">
    <source>
        <dbReference type="ARBA" id="ARBA00022723"/>
    </source>
</evidence>
<comment type="subcellular location">
    <subcellularLocation>
        <location evidence="2">Membrane</location>
        <topology evidence="2">Single-pass membrane protein</topology>
    </subcellularLocation>
</comment>
<keyword evidence="5" id="KW-0349">Heme</keyword>
<sequence length="448" mass="50515">MTLASPLAAIALVCVVSVFLKGVITKRRKLPLPPGPRPLPIIGNALSIPTRRIAQVYREMSVKYGDLVYLESFGQPLLVIGTHETALDLLEKRSAKYADKVHSTMASLAGWDWVLPIMPYGPWWRRSRKAFHEFFNPGAIVQYRPIQLECSQRILRRLIRDPQHFPEHIRHCIGSGIMRITYGIDIEKETTPYMDIAAETMATFAAVFVPGKYLVETFPILRFLPSWLPGARFKREGKEWTQIVRRLRDTPWNATVAAMVRSAHPSFVVAAHTEQRDGTAPPSIITSMLERTSGLEGQALAEETTIAKDTASAAYAGTAGVVLTIYPDIQKRAQADLDAVVGPHRLPNFDDQPSLPYIAAIIRECIRWRIVVPLGIMHHSMEDDEYRGYHIPKGTLVIPNAWAMTRDTRHYPDPEEFKPERYLKDGKLNPEVLDPGDFGFGYGRRSVQ</sequence>
<organism evidence="13 14">
    <name type="scientific">Trametes pubescens</name>
    <name type="common">White-rot fungus</name>
    <dbReference type="NCBI Taxonomy" id="154538"/>
    <lineage>
        <taxon>Eukaryota</taxon>
        <taxon>Fungi</taxon>
        <taxon>Dikarya</taxon>
        <taxon>Basidiomycota</taxon>
        <taxon>Agaricomycotina</taxon>
        <taxon>Agaricomycetes</taxon>
        <taxon>Polyporales</taxon>
        <taxon>Polyporaceae</taxon>
        <taxon>Trametes</taxon>
    </lineage>
</organism>
<evidence type="ECO:0000256" key="9">
    <source>
        <dbReference type="ARBA" id="ARBA00023002"/>
    </source>
</evidence>
<dbReference type="Gene3D" id="1.10.630.10">
    <property type="entry name" value="Cytochrome P450"/>
    <property type="match status" value="1"/>
</dbReference>
<dbReference type="STRING" id="154538.A0A1M2VW90"/>
<keyword evidence="10" id="KW-0408">Iron</keyword>
<dbReference type="InterPro" id="IPR050364">
    <property type="entry name" value="Cytochrome_P450_fung"/>
</dbReference>
<dbReference type="GO" id="GO:0004497">
    <property type="term" value="F:monooxygenase activity"/>
    <property type="evidence" value="ECO:0007669"/>
    <property type="project" value="UniProtKB-KW"/>
</dbReference>
<evidence type="ECO:0000256" key="8">
    <source>
        <dbReference type="ARBA" id="ARBA00022989"/>
    </source>
</evidence>
<comment type="caution">
    <text evidence="13">The sequence shown here is derived from an EMBL/GenBank/DDBJ whole genome shotgun (WGS) entry which is preliminary data.</text>
</comment>
<dbReference type="CDD" id="cd11065">
    <property type="entry name" value="CYP64-like"/>
    <property type="match status" value="1"/>
</dbReference>
<dbReference type="Proteomes" id="UP000184267">
    <property type="component" value="Unassembled WGS sequence"/>
</dbReference>
<dbReference type="GO" id="GO:0005506">
    <property type="term" value="F:iron ion binding"/>
    <property type="evidence" value="ECO:0007669"/>
    <property type="project" value="InterPro"/>
</dbReference>
<evidence type="ECO:0000313" key="13">
    <source>
        <dbReference type="EMBL" id="OJT11865.1"/>
    </source>
</evidence>
<evidence type="ECO:0000256" key="3">
    <source>
        <dbReference type="ARBA" id="ARBA00005179"/>
    </source>
</evidence>
<dbReference type="SUPFAM" id="SSF48264">
    <property type="entry name" value="Cytochrome P450"/>
    <property type="match status" value="1"/>
</dbReference>
<dbReference type="GO" id="GO:0016705">
    <property type="term" value="F:oxidoreductase activity, acting on paired donors, with incorporation or reduction of molecular oxygen"/>
    <property type="evidence" value="ECO:0007669"/>
    <property type="project" value="InterPro"/>
</dbReference>
<keyword evidence="9" id="KW-0560">Oxidoreductase</keyword>
<accession>A0A1M2VW90</accession>
<dbReference type="Pfam" id="PF00067">
    <property type="entry name" value="p450"/>
    <property type="match status" value="1"/>
</dbReference>
<keyword evidence="12" id="KW-0472">Membrane</keyword>
<dbReference type="PANTHER" id="PTHR46300">
    <property type="entry name" value="P450, PUTATIVE (EUROFUNG)-RELATED-RELATED"/>
    <property type="match status" value="1"/>
</dbReference>
<dbReference type="InterPro" id="IPR002401">
    <property type="entry name" value="Cyt_P450_E_grp-I"/>
</dbReference>
<dbReference type="EMBL" id="MNAD01000561">
    <property type="protein sequence ID" value="OJT11865.1"/>
    <property type="molecule type" value="Genomic_DNA"/>
</dbReference>
<name>A0A1M2VW90_TRAPU</name>
<dbReference type="GO" id="GO:0016020">
    <property type="term" value="C:membrane"/>
    <property type="evidence" value="ECO:0007669"/>
    <property type="project" value="UniProtKB-SubCell"/>
</dbReference>
<proteinExistence type="inferred from homology"/>
<evidence type="ECO:0000256" key="11">
    <source>
        <dbReference type="ARBA" id="ARBA00023033"/>
    </source>
</evidence>
<keyword evidence="6" id="KW-0812">Transmembrane</keyword>
<evidence type="ECO:0000256" key="4">
    <source>
        <dbReference type="ARBA" id="ARBA00010617"/>
    </source>
</evidence>
<dbReference type="PANTHER" id="PTHR46300:SF7">
    <property type="entry name" value="P450, PUTATIVE (EUROFUNG)-RELATED"/>
    <property type="match status" value="1"/>
</dbReference>
<dbReference type="InterPro" id="IPR036396">
    <property type="entry name" value="Cyt_P450_sf"/>
</dbReference>
<protein>
    <submittedName>
        <fullName evidence="13">O-methylsterigmatocystin oxidoreductase</fullName>
    </submittedName>
</protein>
<keyword evidence="14" id="KW-1185">Reference proteome</keyword>
<evidence type="ECO:0000256" key="1">
    <source>
        <dbReference type="ARBA" id="ARBA00001971"/>
    </source>
</evidence>
<evidence type="ECO:0000313" key="14">
    <source>
        <dbReference type="Proteomes" id="UP000184267"/>
    </source>
</evidence>
<evidence type="ECO:0000256" key="12">
    <source>
        <dbReference type="ARBA" id="ARBA00023136"/>
    </source>
</evidence>
<comment type="pathway">
    <text evidence="3">Secondary metabolite biosynthesis.</text>
</comment>
<dbReference type="GO" id="GO:0020037">
    <property type="term" value="F:heme binding"/>
    <property type="evidence" value="ECO:0007669"/>
    <property type="project" value="InterPro"/>
</dbReference>
<evidence type="ECO:0000256" key="6">
    <source>
        <dbReference type="ARBA" id="ARBA00022692"/>
    </source>
</evidence>
<keyword evidence="7" id="KW-0479">Metal-binding</keyword>
<dbReference type="OMA" id="PMAMEWA"/>